<evidence type="ECO:0000313" key="2">
    <source>
        <dbReference type="EMBL" id="KAF1917658.1"/>
    </source>
</evidence>
<name>A0A6A5QS16_AMPQU</name>
<dbReference type="OrthoDB" id="3753068at2759"/>
<feature type="compositionally biased region" description="Polar residues" evidence="1">
    <location>
        <begin position="59"/>
        <end position="74"/>
    </location>
</feature>
<accession>A0A6A5QS16</accession>
<dbReference type="Proteomes" id="UP000800096">
    <property type="component" value="Unassembled WGS sequence"/>
</dbReference>
<dbReference type="AlphaFoldDB" id="A0A6A5QS16"/>
<organism evidence="2 3">
    <name type="scientific">Ampelomyces quisqualis</name>
    <name type="common">Powdery mildew agent</name>
    <dbReference type="NCBI Taxonomy" id="50730"/>
    <lineage>
        <taxon>Eukaryota</taxon>
        <taxon>Fungi</taxon>
        <taxon>Dikarya</taxon>
        <taxon>Ascomycota</taxon>
        <taxon>Pezizomycotina</taxon>
        <taxon>Dothideomycetes</taxon>
        <taxon>Pleosporomycetidae</taxon>
        <taxon>Pleosporales</taxon>
        <taxon>Pleosporineae</taxon>
        <taxon>Phaeosphaeriaceae</taxon>
        <taxon>Ampelomyces</taxon>
    </lineage>
</organism>
<keyword evidence="3" id="KW-1185">Reference proteome</keyword>
<feature type="compositionally biased region" description="Basic and acidic residues" evidence="1">
    <location>
        <begin position="105"/>
        <end position="114"/>
    </location>
</feature>
<sequence length="332" mass="37200">MPENSSKTVYVDKDREPGAQYGQHNSRHPSRPSDLPPSYAGRPSQMQVALPGHDRPSRASESQNTSWGRPSQMQVALPGQRYAEPLHPTSSGRPSQMQVALRGQHNMDTRHSECFDSGTARRNQRSTASRLPPAFSSVHEGQPSQYDKPSQRRSTRPAEPYNNTRQETARPIDSTVYPDRPQAGRTVLIRPGEPHHFGARADHARGEYTCTLCRCNKPNSHGDAYTMLNSPRGLDINGHPIDWQEAKRRMLDHHGKNQISHAQENAAVPFVFDAQTAEEILRGKEELRKGIRAGYDVRINVANNNVDWHNDDGHAKPYVTGEGAKTRFDRGI</sequence>
<dbReference type="EMBL" id="ML979134">
    <property type="protein sequence ID" value="KAF1917658.1"/>
    <property type="molecule type" value="Genomic_DNA"/>
</dbReference>
<evidence type="ECO:0000313" key="3">
    <source>
        <dbReference type="Proteomes" id="UP000800096"/>
    </source>
</evidence>
<evidence type="ECO:0000256" key="1">
    <source>
        <dbReference type="SAM" id="MobiDB-lite"/>
    </source>
</evidence>
<gene>
    <name evidence="2" type="ORF">BDU57DRAFT_528233</name>
</gene>
<proteinExistence type="predicted"/>
<feature type="region of interest" description="Disordered" evidence="1">
    <location>
        <begin position="1"/>
        <end position="180"/>
    </location>
</feature>
<feature type="compositionally biased region" description="Polar residues" evidence="1">
    <location>
        <begin position="88"/>
        <end position="98"/>
    </location>
</feature>
<reference evidence="2" key="1">
    <citation type="journal article" date="2020" name="Stud. Mycol.">
        <title>101 Dothideomycetes genomes: a test case for predicting lifestyles and emergence of pathogens.</title>
        <authorList>
            <person name="Haridas S."/>
            <person name="Albert R."/>
            <person name="Binder M."/>
            <person name="Bloem J."/>
            <person name="Labutti K."/>
            <person name="Salamov A."/>
            <person name="Andreopoulos B."/>
            <person name="Baker S."/>
            <person name="Barry K."/>
            <person name="Bills G."/>
            <person name="Bluhm B."/>
            <person name="Cannon C."/>
            <person name="Castanera R."/>
            <person name="Culley D."/>
            <person name="Daum C."/>
            <person name="Ezra D."/>
            <person name="Gonzalez J."/>
            <person name="Henrissat B."/>
            <person name="Kuo A."/>
            <person name="Liang C."/>
            <person name="Lipzen A."/>
            <person name="Lutzoni F."/>
            <person name="Magnuson J."/>
            <person name="Mondo S."/>
            <person name="Nolan M."/>
            <person name="Ohm R."/>
            <person name="Pangilinan J."/>
            <person name="Park H.-J."/>
            <person name="Ramirez L."/>
            <person name="Alfaro M."/>
            <person name="Sun H."/>
            <person name="Tritt A."/>
            <person name="Yoshinaga Y."/>
            <person name="Zwiers L.-H."/>
            <person name="Turgeon B."/>
            <person name="Goodwin S."/>
            <person name="Spatafora J."/>
            <person name="Crous P."/>
            <person name="Grigoriev I."/>
        </authorList>
    </citation>
    <scope>NUCLEOTIDE SEQUENCE</scope>
    <source>
        <strain evidence="2">HMLAC05119</strain>
    </source>
</reference>
<protein>
    <submittedName>
        <fullName evidence="2">Uncharacterized protein</fullName>
    </submittedName>
</protein>